<dbReference type="InterPro" id="IPR036638">
    <property type="entry name" value="HLH_DNA-bd_sf"/>
</dbReference>
<comment type="subunit">
    <text evidence="2">Homodimer.</text>
</comment>
<comment type="subcellular location">
    <subcellularLocation>
        <location evidence="1">Nucleus</location>
    </subcellularLocation>
</comment>
<gene>
    <name evidence="9" type="ORF">V8G54_004900</name>
</gene>
<evidence type="ECO:0000313" key="9">
    <source>
        <dbReference type="EMBL" id="WVZ26356.1"/>
    </source>
</evidence>
<evidence type="ECO:0000256" key="3">
    <source>
        <dbReference type="ARBA" id="ARBA00023015"/>
    </source>
</evidence>
<evidence type="ECO:0000256" key="7">
    <source>
        <dbReference type="SAM" id="Phobius"/>
    </source>
</evidence>
<dbReference type="Gene3D" id="4.10.280.10">
    <property type="entry name" value="Helix-loop-helix DNA-binding domain"/>
    <property type="match status" value="1"/>
</dbReference>
<keyword evidence="5" id="KW-0804">Transcription</keyword>
<dbReference type="GO" id="GO:0005634">
    <property type="term" value="C:nucleus"/>
    <property type="evidence" value="ECO:0007669"/>
    <property type="project" value="UniProtKB-SubCell"/>
</dbReference>
<proteinExistence type="predicted"/>
<dbReference type="SUPFAM" id="SSF47459">
    <property type="entry name" value="HLH, helix-loop-helix DNA-binding domain"/>
    <property type="match status" value="1"/>
</dbReference>
<evidence type="ECO:0000256" key="1">
    <source>
        <dbReference type="ARBA" id="ARBA00004123"/>
    </source>
</evidence>
<evidence type="ECO:0000256" key="6">
    <source>
        <dbReference type="ARBA" id="ARBA00023242"/>
    </source>
</evidence>
<dbReference type="PROSITE" id="PS50888">
    <property type="entry name" value="BHLH"/>
    <property type="match status" value="1"/>
</dbReference>
<dbReference type="PANTHER" id="PTHR16223:SF53">
    <property type="entry name" value="TRANSCRIPTION FACTOR BHLH68-LIKE"/>
    <property type="match status" value="1"/>
</dbReference>
<keyword evidence="7" id="KW-0812">Transmembrane</keyword>
<evidence type="ECO:0000313" key="10">
    <source>
        <dbReference type="Proteomes" id="UP001374535"/>
    </source>
</evidence>
<dbReference type="FunFam" id="4.10.280.10:FF:000032">
    <property type="entry name" value="Transcription factor bHLH123 family"/>
    <property type="match status" value="1"/>
</dbReference>
<dbReference type="GO" id="GO:0000978">
    <property type="term" value="F:RNA polymerase II cis-regulatory region sequence-specific DNA binding"/>
    <property type="evidence" value="ECO:0007669"/>
    <property type="project" value="TreeGrafter"/>
</dbReference>
<accession>A0AAQ3SFW9</accession>
<dbReference type="CDD" id="cd11393">
    <property type="entry name" value="bHLH_AtbHLH_like"/>
    <property type="match status" value="1"/>
</dbReference>
<dbReference type="AlphaFoldDB" id="A0AAQ3SFW9"/>
<keyword evidence="7" id="KW-1133">Transmembrane helix</keyword>
<keyword evidence="7" id="KW-0472">Membrane</keyword>
<keyword evidence="10" id="KW-1185">Reference proteome</keyword>
<feature type="domain" description="BHLH" evidence="8">
    <location>
        <begin position="176"/>
        <end position="225"/>
    </location>
</feature>
<dbReference type="PANTHER" id="PTHR16223">
    <property type="entry name" value="TRANSCRIPTION FACTOR BHLH83-RELATED"/>
    <property type="match status" value="1"/>
</dbReference>
<reference evidence="9 10" key="1">
    <citation type="journal article" date="2023" name="Life. Sci Alliance">
        <title>Evolutionary insights into 3D genome organization and epigenetic landscape of Vigna mungo.</title>
        <authorList>
            <person name="Junaid A."/>
            <person name="Singh B."/>
            <person name="Bhatia S."/>
        </authorList>
    </citation>
    <scope>NUCLEOTIDE SEQUENCE [LARGE SCALE GENOMIC DNA]</scope>
    <source>
        <strain evidence="9">Urdbean</strain>
    </source>
</reference>
<evidence type="ECO:0000256" key="2">
    <source>
        <dbReference type="ARBA" id="ARBA00011738"/>
    </source>
</evidence>
<dbReference type="Proteomes" id="UP001374535">
    <property type="component" value="Chromosome 1"/>
</dbReference>
<dbReference type="GO" id="GO:0000981">
    <property type="term" value="F:DNA-binding transcription factor activity, RNA polymerase II-specific"/>
    <property type="evidence" value="ECO:0007669"/>
    <property type="project" value="TreeGrafter"/>
</dbReference>
<dbReference type="InterPro" id="IPR045843">
    <property type="entry name" value="IND-like"/>
</dbReference>
<dbReference type="InterPro" id="IPR045239">
    <property type="entry name" value="bHLH95_bHLH"/>
</dbReference>
<evidence type="ECO:0000256" key="4">
    <source>
        <dbReference type="ARBA" id="ARBA00023125"/>
    </source>
</evidence>
<keyword evidence="3" id="KW-0805">Transcription regulation</keyword>
<evidence type="ECO:0000256" key="5">
    <source>
        <dbReference type="ARBA" id="ARBA00023163"/>
    </source>
</evidence>
<keyword evidence="6" id="KW-0539">Nucleus</keyword>
<evidence type="ECO:0000259" key="8">
    <source>
        <dbReference type="PROSITE" id="PS50888"/>
    </source>
</evidence>
<dbReference type="EMBL" id="CP144700">
    <property type="protein sequence ID" value="WVZ26356.1"/>
    <property type="molecule type" value="Genomic_DNA"/>
</dbReference>
<sequence length="348" mass="38503">MMAGNPNWWTSHPPSLIPPQYVLGSSSIPFNSSTQNPDQPPPSLSQLLFTGLPGEEERVAFSHFQSKKLDEWNEHMLNPSHINPMVDVIKQEVSQSGSFFHQGHDQEFQVSGAPWSDMVPVSSSPMSSVVASFSSSNNLLDFTYNKEDHRKNQLPDHTSECNNTTATAGVYKKTKCQPSSSQPPLKVRKEKLGDRITALHQLVSPFGKTDTASVLLEAIGYIRFLQGQIEALSSPYLGNGSKNMRNPQSVHGERNSVFPEDPGQLLNDNGLKRKGAPNQIMHAWLAKTIHFALINHVFIYLLIINQDAKDKPKDLRSRGLCLVPVSCTQHVGNENGADYWAPAYGSGF</sequence>
<organism evidence="9 10">
    <name type="scientific">Vigna mungo</name>
    <name type="common">Black gram</name>
    <name type="synonym">Phaseolus mungo</name>
    <dbReference type="NCBI Taxonomy" id="3915"/>
    <lineage>
        <taxon>Eukaryota</taxon>
        <taxon>Viridiplantae</taxon>
        <taxon>Streptophyta</taxon>
        <taxon>Embryophyta</taxon>
        <taxon>Tracheophyta</taxon>
        <taxon>Spermatophyta</taxon>
        <taxon>Magnoliopsida</taxon>
        <taxon>eudicotyledons</taxon>
        <taxon>Gunneridae</taxon>
        <taxon>Pentapetalae</taxon>
        <taxon>rosids</taxon>
        <taxon>fabids</taxon>
        <taxon>Fabales</taxon>
        <taxon>Fabaceae</taxon>
        <taxon>Papilionoideae</taxon>
        <taxon>50 kb inversion clade</taxon>
        <taxon>NPAAA clade</taxon>
        <taxon>indigoferoid/millettioid clade</taxon>
        <taxon>Phaseoleae</taxon>
        <taxon>Vigna</taxon>
    </lineage>
</organism>
<keyword evidence="4" id="KW-0238">DNA-binding</keyword>
<feature type="transmembrane region" description="Helical" evidence="7">
    <location>
        <begin position="284"/>
        <end position="303"/>
    </location>
</feature>
<protein>
    <recommendedName>
        <fullName evidence="8">BHLH domain-containing protein</fullName>
    </recommendedName>
</protein>
<dbReference type="InterPro" id="IPR011598">
    <property type="entry name" value="bHLH_dom"/>
</dbReference>
<name>A0AAQ3SFW9_VIGMU</name>
<dbReference type="GO" id="GO:0046983">
    <property type="term" value="F:protein dimerization activity"/>
    <property type="evidence" value="ECO:0007669"/>
    <property type="project" value="InterPro"/>
</dbReference>